<dbReference type="AlphaFoldDB" id="A0A9D1HMH7"/>
<name>A0A9D1HMH7_9FIRM</name>
<evidence type="ECO:0000313" key="4">
    <source>
        <dbReference type="EMBL" id="HIU13260.1"/>
    </source>
</evidence>
<dbReference type="InterPro" id="IPR026870">
    <property type="entry name" value="Zinc_ribbon_dom"/>
</dbReference>
<sequence>MQCPNCSYENDDQAKFCVKCGMPLDMPELPKKPYKWLLLSLLFVFLSAAVGIWMTQQPAAEQDCTAVLEAARDSAVENHYDEAIDQYRQAIDMDPQCIEAYMELADLYIDIEEFEQAYALLESAGDVVDSQYQEIIEEKQRQIMEGSIK</sequence>
<accession>A0A9D1HMH7</accession>
<reference evidence="4" key="1">
    <citation type="submission" date="2020-10" db="EMBL/GenBank/DDBJ databases">
        <authorList>
            <person name="Gilroy R."/>
        </authorList>
    </citation>
    <scope>NUCLEOTIDE SEQUENCE</scope>
    <source>
        <strain evidence="4">CHK195-11698</strain>
    </source>
</reference>
<dbReference type="Pfam" id="PF14559">
    <property type="entry name" value="TPR_19"/>
    <property type="match status" value="1"/>
</dbReference>
<protein>
    <submittedName>
        <fullName evidence="4">Tetratricopeptide repeat protein</fullName>
    </submittedName>
</protein>
<keyword evidence="2" id="KW-1133">Transmembrane helix</keyword>
<dbReference type="PROSITE" id="PS50005">
    <property type="entry name" value="TPR"/>
    <property type="match status" value="1"/>
</dbReference>
<dbReference type="Proteomes" id="UP000824175">
    <property type="component" value="Unassembled WGS sequence"/>
</dbReference>
<comment type="caution">
    <text evidence="4">The sequence shown here is derived from an EMBL/GenBank/DDBJ whole genome shotgun (WGS) entry which is preliminary data.</text>
</comment>
<feature type="repeat" description="TPR" evidence="1">
    <location>
        <begin position="64"/>
        <end position="97"/>
    </location>
</feature>
<keyword evidence="2" id="KW-0472">Membrane</keyword>
<feature type="transmembrane region" description="Helical" evidence="2">
    <location>
        <begin position="36"/>
        <end position="54"/>
    </location>
</feature>
<dbReference type="EMBL" id="DVMJ01000034">
    <property type="protein sequence ID" value="HIU13260.1"/>
    <property type="molecule type" value="Genomic_DNA"/>
</dbReference>
<reference evidence="4" key="2">
    <citation type="journal article" date="2021" name="PeerJ">
        <title>Extensive microbial diversity within the chicken gut microbiome revealed by metagenomics and culture.</title>
        <authorList>
            <person name="Gilroy R."/>
            <person name="Ravi A."/>
            <person name="Getino M."/>
            <person name="Pursley I."/>
            <person name="Horton D.L."/>
            <person name="Alikhan N.F."/>
            <person name="Baker D."/>
            <person name="Gharbi K."/>
            <person name="Hall N."/>
            <person name="Watson M."/>
            <person name="Adriaenssens E.M."/>
            <person name="Foster-Nyarko E."/>
            <person name="Jarju S."/>
            <person name="Secka A."/>
            <person name="Antonio M."/>
            <person name="Oren A."/>
            <person name="Chaudhuri R.R."/>
            <person name="La Ragione R."/>
            <person name="Hildebrand F."/>
            <person name="Pallen M.J."/>
        </authorList>
    </citation>
    <scope>NUCLEOTIDE SEQUENCE</scope>
    <source>
        <strain evidence="4">CHK195-11698</strain>
    </source>
</reference>
<keyword evidence="1" id="KW-0802">TPR repeat</keyword>
<gene>
    <name evidence="4" type="ORF">IAD15_04240</name>
</gene>
<dbReference type="Pfam" id="PF13240">
    <property type="entry name" value="Zn_Ribbon_1"/>
    <property type="match status" value="1"/>
</dbReference>
<evidence type="ECO:0000256" key="1">
    <source>
        <dbReference type="PROSITE-ProRule" id="PRU00339"/>
    </source>
</evidence>
<dbReference type="InterPro" id="IPR011990">
    <property type="entry name" value="TPR-like_helical_dom_sf"/>
</dbReference>
<feature type="domain" description="Zinc-ribbon" evidence="3">
    <location>
        <begin position="3"/>
        <end position="24"/>
    </location>
</feature>
<dbReference type="SUPFAM" id="SSF48452">
    <property type="entry name" value="TPR-like"/>
    <property type="match status" value="1"/>
</dbReference>
<proteinExistence type="predicted"/>
<organism evidence="4 5">
    <name type="scientific">Candidatus Fimiplasma intestinipullorum</name>
    <dbReference type="NCBI Taxonomy" id="2840825"/>
    <lineage>
        <taxon>Bacteria</taxon>
        <taxon>Bacillati</taxon>
        <taxon>Bacillota</taxon>
        <taxon>Clostridia</taxon>
        <taxon>Eubacteriales</taxon>
        <taxon>Candidatus Fimiplasma</taxon>
    </lineage>
</organism>
<dbReference type="Gene3D" id="1.25.40.10">
    <property type="entry name" value="Tetratricopeptide repeat domain"/>
    <property type="match status" value="1"/>
</dbReference>
<dbReference type="InterPro" id="IPR019734">
    <property type="entry name" value="TPR_rpt"/>
</dbReference>
<evidence type="ECO:0000256" key="2">
    <source>
        <dbReference type="SAM" id="Phobius"/>
    </source>
</evidence>
<keyword evidence="2" id="KW-0812">Transmembrane</keyword>
<evidence type="ECO:0000259" key="3">
    <source>
        <dbReference type="Pfam" id="PF13240"/>
    </source>
</evidence>
<evidence type="ECO:0000313" key="5">
    <source>
        <dbReference type="Proteomes" id="UP000824175"/>
    </source>
</evidence>